<keyword evidence="4" id="KW-1185">Reference proteome</keyword>
<dbReference type="InParanoid" id="A0A024FX60"/>
<evidence type="ECO:0000313" key="3">
    <source>
        <dbReference type="EMBL" id="CCI11773.1"/>
    </source>
</evidence>
<comment type="caution">
    <text evidence="3">The sequence shown here is derived from an EMBL/GenBank/DDBJ whole genome shotgun (WGS) entry which is preliminary data.</text>
</comment>
<evidence type="ECO:0000313" key="4">
    <source>
        <dbReference type="Proteomes" id="UP000053237"/>
    </source>
</evidence>
<protein>
    <recommendedName>
        <fullName evidence="2">U3 small nucleolar RNA-associated protein 20 C-terminal domain-containing protein</fullName>
    </recommendedName>
</protein>
<dbReference type="EMBL" id="CAIX01002003">
    <property type="protein sequence ID" value="CCI11773.1"/>
    <property type="molecule type" value="Genomic_DNA"/>
</dbReference>
<dbReference type="OrthoDB" id="360653at2759"/>
<feature type="compositionally biased region" description="Polar residues" evidence="1">
    <location>
        <begin position="114"/>
        <end position="127"/>
    </location>
</feature>
<dbReference type="PANTHER" id="PTHR17695">
    <property type="entry name" value="SMALL SUBUNIT PROCESSOME COMPONENT 20 HOMOLOG"/>
    <property type="match status" value="1"/>
</dbReference>
<dbReference type="InterPro" id="IPR052575">
    <property type="entry name" value="SSU_processome_comp_20"/>
</dbReference>
<dbReference type="GO" id="GO:0030686">
    <property type="term" value="C:90S preribosome"/>
    <property type="evidence" value="ECO:0007669"/>
    <property type="project" value="TreeGrafter"/>
</dbReference>
<accession>A0A024FX60</accession>
<dbReference type="STRING" id="65357.A0A024FX60"/>
<evidence type="ECO:0000256" key="1">
    <source>
        <dbReference type="SAM" id="MobiDB-lite"/>
    </source>
</evidence>
<dbReference type="Proteomes" id="UP000053237">
    <property type="component" value="Unassembled WGS sequence"/>
</dbReference>
<dbReference type="Pfam" id="PF23099">
    <property type="entry name" value="UTP20_C"/>
    <property type="match status" value="1"/>
</dbReference>
<feature type="compositionally biased region" description="Basic residues" evidence="1">
    <location>
        <begin position="100"/>
        <end position="110"/>
    </location>
</feature>
<reference evidence="3 4" key="1">
    <citation type="submission" date="2012-05" db="EMBL/GenBank/DDBJ databases">
        <title>Recombination and specialization in a pathogen metapopulation.</title>
        <authorList>
            <person name="Gardiner A."/>
            <person name="Kemen E."/>
            <person name="Schultz-Larsen T."/>
            <person name="MacLean D."/>
            <person name="Van Oosterhout C."/>
            <person name="Jones J.D.G."/>
        </authorList>
    </citation>
    <scope>NUCLEOTIDE SEQUENCE [LARGE SCALE GENOMIC DNA]</scope>
    <source>
        <strain evidence="3 4">Ac Nc2</strain>
    </source>
</reference>
<feature type="region of interest" description="Disordered" evidence="1">
    <location>
        <begin position="1"/>
        <end position="30"/>
    </location>
</feature>
<organism evidence="3 4">
    <name type="scientific">Albugo candida</name>
    <dbReference type="NCBI Taxonomy" id="65357"/>
    <lineage>
        <taxon>Eukaryota</taxon>
        <taxon>Sar</taxon>
        <taxon>Stramenopiles</taxon>
        <taxon>Oomycota</taxon>
        <taxon>Peronosporomycetes</taxon>
        <taxon>Albuginales</taxon>
        <taxon>Albuginaceae</taxon>
        <taxon>Albugo</taxon>
    </lineage>
</organism>
<sequence>MLNALVRVQQEQDNVKEKGDYSANKSASELEDSPRFLANQVIELLEKKIGSDVFVPKYTFVQQKIHQLRLDRKTKRKQELVQYPERAARRKLHKNEQKKFGKQAKKRKFAVLKGTTSGSKRANSTYS</sequence>
<feature type="domain" description="U3 small nucleolar RNA-associated protein 20 C-terminal" evidence="2">
    <location>
        <begin position="36"/>
        <end position="109"/>
    </location>
</feature>
<dbReference type="AlphaFoldDB" id="A0A024FX60"/>
<dbReference type="GO" id="GO:0032040">
    <property type="term" value="C:small-subunit processome"/>
    <property type="evidence" value="ECO:0007669"/>
    <property type="project" value="TreeGrafter"/>
</dbReference>
<feature type="region of interest" description="Disordered" evidence="1">
    <location>
        <begin position="86"/>
        <end position="127"/>
    </location>
</feature>
<gene>
    <name evidence="3" type="ORF">BN9_134580</name>
</gene>
<name>A0A024FX60_9STRA</name>
<dbReference type="PANTHER" id="PTHR17695:SF11">
    <property type="entry name" value="SMALL SUBUNIT PROCESSOME COMPONENT 20 HOMOLOG"/>
    <property type="match status" value="1"/>
</dbReference>
<dbReference type="InterPro" id="IPR057525">
    <property type="entry name" value="UTP20_C"/>
</dbReference>
<proteinExistence type="predicted"/>
<evidence type="ECO:0000259" key="2">
    <source>
        <dbReference type="Pfam" id="PF23099"/>
    </source>
</evidence>